<sequence>MTSIPGAAQVQPQIAATSDGHWWISWFSRNPQSAPPGGYGVYLQHLDDQSSAGLAQQGLAVAKLGLSWFENYGLATDAEGNALLAFQDDRSHPPARRITATKISPEGGLLWGFQGVAPSTAAGDQHAPQIAALPHGQAIVGWTADKAVHLQKLDALGRPASQATVLAAPDGQYQLADLQAAGDGGVLVSFVRSRGFAGARHLYANKLDANGELLWGAEHVKVFDGGSLQKGNFPPLLPDGRGGAVFAWYSVAPQMQAHVQHIQADGKPAFAQNGVPASSDQIQARSDPAAAYQPSTGEITLFWAESGNAAQQRAQGLYAQKFDAQGARQWGDTGRAIRLSQEPIGNLRSIAVADGTLAFWVERVSGTPHDSIQAIKLDAMGTALCPQFAVSTRTSTKSRLVTGVSGAGQMLLAWEDRVDEPGSDIYLQSVRADCTLR</sequence>
<reference evidence="1" key="1">
    <citation type="submission" date="2022-09" db="EMBL/GenBank/DDBJ databases">
        <title>The complete genome of Acidovorax sp. 5MLIR.</title>
        <authorList>
            <person name="Liu L."/>
            <person name="Yue J."/>
            <person name="Yang F."/>
            <person name="Yuan J."/>
            <person name="Li L."/>
        </authorList>
    </citation>
    <scope>NUCLEOTIDE SEQUENCE</scope>
    <source>
        <strain evidence="1">5MLIR</strain>
    </source>
</reference>
<gene>
    <name evidence="1" type="ORF">M9799_10420</name>
</gene>
<evidence type="ECO:0000313" key="1">
    <source>
        <dbReference type="EMBL" id="UYG50515.1"/>
    </source>
</evidence>
<keyword evidence="2" id="KW-1185">Reference proteome</keyword>
<organism evidence="1 2">
    <name type="scientific">Comamonas endophytica</name>
    <dbReference type="NCBI Taxonomy" id="2949090"/>
    <lineage>
        <taxon>Bacteria</taxon>
        <taxon>Pseudomonadati</taxon>
        <taxon>Pseudomonadota</taxon>
        <taxon>Betaproteobacteria</taxon>
        <taxon>Burkholderiales</taxon>
        <taxon>Comamonadaceae</taxon>
        <taxon>Comamonas</taxon>
    </lineage>
</organism>
<dbReference type="EMBL" id="CP106881">
    <property type="protein sequence ID" value="UYG50515.1"/>
    <property type="molecule type" value="Genomic_DNA"/>
</dbReference>
<name>A0ABY6G818_9BURK</name>
<proteinExistence type="predicted"/>
<dbReference type="RefSeq" id="WP_231041612.1">
    <property type="nucleotide sequence ID" value="NZ_CP106881.1"/>
</dbReference>
<accession>A0ABY6G818</accession>
<protein>
    <submittedName>
        <fullName evidence="1">Uncharacterized protein</fullName>
    </submittedName>
</protein>
<dbReference type="Proteomes" id="UP001162800">
    <property type="component" value="Chromosome"/>
</dbReference>
<evidence type="ECO:0000313" key="2">
    <source>
        <dbReference type="Proteomes" id="UP001162800"/>
    </source>
</evidence>